<name>A0A2A8CWA5_9BACT</name>
<evidence type="ECO:0000259" key="2">
    <source>
        <dbReference type="SMART" id="SM00483"/>
    </source>
</evidence>
<organism evidence="3 4">
    <name type="scientific">Longibacter salinarum</name>
    <dbReference type="NCBI Taxonomy" id="1850348"/>
    <lineage>
        <taxon>Bacteria</taxon>
        <taxon>Pseudomonadati</taxon>
        <taxon>Rhodothermota</taxon>
        <taxon>Rhodothermia</taxon>
        <taxon>Rhodothermales</taxon>
        <taxon>Salisaetaceae</taxon>
        <taxon>Longibacter</taxon>
    </lineage>
</organism>
<evidence type="ECO:0000313" key="3">
    <source>
        <dbReference type="EMBL" id="PEN12877.1"/>
    </source>
</evidence>
<dbReference type="Gene3D" id="3.20.20.140">
    <property type="entry name" value="Metal-dependent hydrolases"/>
    <property type="match status" value="1"/>
</dbReference>
<dbReference type="InterPro" id="IPR002054">
    <property type="entry name" value="DNA-dir_DNA_pol_X"/>
</dbReference>
<sequence length="574" mass="63369">MTNKEIASALRQTGDLIELTGGNPYRANAFGRAARTIRGLEDAVTDLVQDDELTSVNGIGDGLSEQIQDLLQRGSFDLRDELLSAVPTGLLDVLKVKGLGTKKVRTLWQELGITSLDELDEAARADQVRSLSGFGKKTQENIIENVALLRAYSNRRRFADAIRAAREVHTVLTDGDAFDRVVFTGELRRKVETVQALDMVVATSDGADHVIQFLQEADDTAPFDPDTISVTTEVEDADALVETPLTSGLSLRLFVCTPDAFGTTLWRTTGSKDHVATYIREHGDPGMHATEAAIFEGAGVDVVPPELREDDGEWEAATDGHLPNLISVDDLQGTVHNHSTYSDGSHSLRQMAEKARSMGLSYFGICDHSQSLQVASGMKPDEVERQQDEIRSLNEEYAENTESPFRIFSGIESDILRDGSLDYDDEILASFDFIVASIHSGFNMTVNEATERIITAVENPYTSILGHPTGRLLLVREGYEIDHDRVIDACASNNVAIELNANPYRLDIDWRYIKRAIEKGVLISINPDAHAMIELENVRWGVEVARKGWLTAEHCLNAKSLDEFEAWLTARRPA</sequence>
<dbReference type="InterPro" id="IPR043519">
    <property type="entry name" value="NT_sf"/>
</dbReference>
<dbReference type="InterPro" id="IPR003141">
    <property type="entry name" value="Pol/His_phosphatase_N"/>
</dbReference>
<dbReference type="SUPFAM" id="SSF47802">
    <property type="entry name" value="DNA polymerase beta, N-terminal domain-like"/>
    <property type="match status" value="1"/>
</dbReference>
<dbReference type="FunFam" id="3.20.20.140:FF:000047">
    <property type="entry name" value="PHP domain-containing protein"/>
    <property type="match status" value="1"/>
</dbReference>
<reference evidence="3 4" key="1">
    <citation type="submission" date="2017-10" db="EMBL/GenBank/DDBJ databases">
        <title>Draft genome of Longibacter Salinarum.</title>
        <authorList>
            <person name="Goh K.M."/>
            <person name="Shamsir M.S."/>
            <person name="Lim S.W."/>
        </authorList>
    </citation>
    <scope>NUCLEOTIDE SEQUENCE [LARGE SCALE GENOMIC DNA]</scope>
    <source>
        <strain evidence="3 4">KCTC 52045</strain>
    </source>
</reference>
<dbReference type="InterPro" id="IPR022311">
    <property type="entry name" value="PolX-like"/>
</dbReference>
<dbReference type="Gene3D" id="1.10.150.110">
    <property type="entry name" value="DNA polymerase beta, N-terminal domain-like"/>
    <property type="match status" value="1"/>
</dbReference>
<dbReference type="SUPFAM" id="SSF89550">
    <property type="entry name" value="PHP domain-like"/>
    <property type="match status" value="1"/>
</dbReference>
<dbReference type="OrthoDB" id="9808747at2"/>
<dbReference type="CDD" id="cd07436">
    <property type="entry name" value="PHP_PolX"/>
    <property type="match status" value="1"/>
</dbReference>
<evidence type="ECO:0000313" key="4">
    <source>
        <dbReference type="Proteomes" id="UP000220102"/>
    </source>
</evidence>
<dbReference type="InterPro" id="IPR004013">
    <property type="entry name" value="PHP_dom"/>
</dbReference>
<dbReference type="Proteomes" id="UP000220102">
    <property type="component" value="Unassembled WGS sequence"/>
</dbReference>
<dbReference type="InterPro" id="IPR050243">
    <property type="entry name" value="PHP_phosphatase"/>
</dbReference>
<dbReference type="NCBIfam" id="NF006375">
    <property type="entry name" value="PRK08609.1"/>
    <property type="match status" value="1"/>
</dbReference>
<dbReference type="SMART" id="SM00481">
    <property type="entry name" value="POLIIIAc"/>
    <property type="match status" value="1"/>
</dbReference>
<dbReference type="PIRSF" id="PIRSF005047">
    <property type="entry name" value="UCP005047_YshC"/>
    <property type="match status" value="1"/>
</dbReference>
<dbReference type="PANTHER" id="PTHR36928">
    <property type="entry name" value="PHOSPHATASE YCDX-RELATED"/>
    <property type="match status" value="1"/>
</dbReference>
<dbReference type="SMART" id="SM00483">
    <property type="entry name" value="POLXc"/>
    <property type="match status" value="1"/>
</dbReference>
<dbReference type="AlphaFoldDB" id="A0A2A8CWA5"/>
<dbReference type="Pfam" id="PF14520">
    <property type="entry name" value="HHH_5"/>
    <property type="match status" value="1"/>
</dbReference>
<evidence type="ECO:0000259" key="1">
    <source>
        <dbReference type="SMART" id="SM00481"/>
    </source>
</evidence>
<dbReference type="InterPro" id="IPR047967">
    <property type="entry name" value="PolX_PHP"/>
</dbReference>
<dbReference type="PANTHER" id="PTHR36928:SF1">
    <property type="entry name" value="PHOSPHATASE YCDX-RELATED"/>
    <property type="match status" value="1"/>
</dbReference>
<protein>
    <submittedName>
        <fullName evidence="3">DNA polymerase/3'-5' exonuclease PolX</fullName>
    </submittedName>
</protein>
<keyword evidence="3" id="KW-0269">Exonuclease</keyword>
<dbReference type="Gene3D" id="1.10.150.20">
    <property type="entry name" value="5' to 3' exonuclease, C-terminal subdomain"/>
    <property type="match status" value="1"/>
</dbReference>
<dbReference type="SUPFAM" id="SSF81301">
    <property type="entry name" value="Nucleotidyltransferase"/>
    <property type="match status" value="1"/>
</dbReference>
<gene>
    <name evidence="3" type="ORF">CRI94_12805</name>
</gene>
<dbReference type="GO" id="GO:0003677">
    <property type="term" value="F:DNA binding"/>
    <property type="evidence" value="ECO:0007669"/>
    <property type="project" value="InterPro"/>
</dbReference>
<dbReference type="Pfam" id="PF14716">
    <property type="entry name" value="HHH_8"/>
    <property type="match status" value="1"/>
</dbReference>
<accession>A0A2A8CWA5</accession>
<comment type="caution">
    <text evidence="3">The sequence shown here is derived from an EMBL/GenBank/DDBJ whole genome shotgun (WGS) entry which is preliminary data.</text>
</comment>
<dbReference type="GO" id="GO:0042578">
    <property type="term" value="F:phosphoric ester hydrolase activity"/>
    <property type="evidence" value="ECO:0007669"/>
    <property type="project" value="TreeGrafter"/>
</dbReference>
<dbReference type="EMBL" id="PDEQ01000006">
    <property type="protein sequence ID" value="PEN12877.1"/>
    <property type="molecule type" value="Genomic_DNA"/>
</dbReference>
<dbReference type="Pfam" id="PF02811">
    <property type="entry name" value="PHP"/>
    <property type="match status" value="1"/>
</dbReference>
<keyword evidence="3" id="KW-0378">Hydrolase</keyword>
<keyword evidence="4" id="KW-1185">Reference proteome</keyword>
<dbReference type="InterPro" id="IPR010996">
    <property type="entry name" value="HHH_MUS81"/>
</dbReference>
<dbReference type="GO" id="GO:0004527">
    <property type="term" value="F:exonuclease activity"/>
    <property type="evidence" value="ECO:0007669"/>
    <property type="project" value="UniProtKB-KW"/>
</dbReference>
<keyword evidence="3" id="KW-0540">Nuclease</keyword>
<dbReference type="GO" id="GO:0005829">
    <property type="term" value="C:cytosol"/>
    <property type="evidence" value="ECO:0007669"/>
    <property type="project" value="TreeGrafter"/>
</dbReference>
<dbReference type="InterPro" id="IPR027421">
    <property type="entry name" value="DNA_pol_lamdba_lyase_dom_sf"/>
</dbReference>
<dbReference type="Gene3D" id="3.30.460.10">
    <property type="entry name" value="Beta Polymerase, domain 2"/>
    <property type="match status" value="1"/>
</dbReference>
<dbReference type="GO" id="GO:0008270">
    <property type="term" value="F:zinc ion binding"/>
    <property type="evidence" value="ECO:0007669"/>
    <property type="project" value="TreeGrafter"/>
</dbReference>
<dbReference type="SUPFAM" id="SSF158702">
    <property type="entry name" value="Sec63 N-terminal domain-like"/>
    <property type="match status" value="1"/>
</dbReference>
<dbReference type="GO" id="GO:0003887">
    <property type="term" value="F:DNA-directed DNA polymerase activity"/>
    <property type="evidence" value="ECO:0007669"/>
    <property type="project" value="InterPro"/>
</dbReference>
<feature type="domain" description="DNA-directed DNA polymerase X" evidence="2">
    <location>
        <begin position="1"/>
        <end position="309"/>
    </location>
</feature>
<feature type="domain" description="Polymerase/histidinol phosphatase N-terminal" evidence="1">
    <location>
        <begin position="333"/>
        <end position="417"/>
    </location>
</feature>
<proteinExistence type="predicted"/>
<dbReference type="InterPro" id="IPR016195">
    <property type="entry name" value="Pol/histidinol_Pase-like"/>
</dbReference>